<keyword evidence="8" id="KW-0445">Lipid transport</keyword>
<keyword evidence="12" id="KW-1185">Reference proteome</keyword>
<dbReference type="Pfam" id="PF17047">
    <property type="entry name" value="SMP_LBD"/>
    <property type="match status" value="1"/>
</dbReference>
<evidence type="ECO:0000256" key="4">
    <source>
        <dbReference type="ARBA" id="ARBA00022723"/>
    </source>
</evidence>
<dbReference type="GO" id="GO:0006869">
    <property type="term" value="P:lipid transport"/>
    <property type="evidence" value="ECO:0007669"/>
    <property type="project" value="UniProtKB-KW"/>
</dbReference>
<evidence type="ECO:0000256" key="3">
    <source>
        <dbReference type="ARBA" id="ARBA00022692"/>
    </source>
</evidence>
<name>A0A7R8H122_LEPSM</name>
<evidence type="ECO:0000256" key="5">
    <source>
        <dbReference type="ARBA" id="ARBA00022737"/>
    </source>
</evidence>
<dbReference type="PROSITE" id="PS51847">
    <property type="entry name" value="SMP"/>
    <property type="match status" value="1"/>
</dbReference>
<evidence type="ECO:0000256" key="9">
    <source>
        <dbReference type="ARBA" id="ARBA00023121"/>
    </source>
</evidence>
<dbReference type="PROSITE" id="PS50004">
    <property type="entry name" value="C2"/>
    <property type="match status" value="1"/>
</dbReference>
<comment type="subcellular location">
    <subcellularLocation>
        <location evidence="1">Membrane</location>
    </subcellularLocation>
</comment>
<dbReference type="OrthoDB" id="5973539at2759"/>
<sequence length="606" mass="68894">MREGDQVLFLNGKKTLRHQTKNKNQRRKTGVAALCQCYSSLPIFSQEIHEAVMDVAANIKEEMEDSPLRLPKPVIALVRNTEEIFDKQWFRNLIPFMVKLVEWTVVFCLGVWGFGYGSLLFLFTVYAIKVQGDILSTKDTLFGEMTNEEFMSKVPPESLPLWISSSNSCEKVDWINDILEQVWSHIGQYATPFIKTFIEPGIKDILNDMQLKDLSGFDLKRVVLGSIPLKMGGMKVFPKRHKNHKVESVVLETELIYAGDARVLFQLQKVSAEIKNIKFRGLARIHLKPLLNTFPIIGGFEITFIKQPVINYSLGGLGTFAEIPGINSLVKSIVESQIKSRFVWPNKFRLTLPIKDDPKISPATKKNTSCLLPLGLLNVHIIEAEDLVAKDLKLRDKSLNPLWNYDCKFILDGDLVPEDHCLEIRVYDYDHGTQDDFMGKVCINLEEVISDREVDLWYDLCDTKKGRIHVKLSFKECSLNLIPSEDYILSVYINSCKNLLNSKDQTPSSPVKCVVNGRRNFIQKCKASEQKVHVIEEGALMLTKSGSYFTIDVIDGKNSSEIYGRVKIAVDKILSSTNWEINNQEIHMNYTTSASIHLSAKLYSIT</sequence>
<keyword evidence="10" id="KW-0472">Membrane</keyword>
<dbReference type="InterPro" id="IPR000008">
    <property type="entry name" value="C2_dom"/>
</dbReference>
<keyword evidence="2" id="KW-0813">Transport</keyword>
<dbReference type="Gene3D" id="2.60.40.150">
    <property type="entry name" value="C2 domain"/>
    <property type="match status" value="1"/>
</dbReference>
<keyword evidence="3" id="KW-0812">Transmembrane</keyword>
<evidence type="ECO:0000313" key="12">
    <source>
        <dbReference type="Proteomes" id="UP000675881"/>
    </source>
</evidence>
<dbReference type="GO" id="GO:0008429">
    <property type="term" value="F:phosphatidylethanolamine binding"/>
    <property type="evidence" value="ECO:0007669"/>
    <property type="project" value="TreeGrafter"/>
</dbReference>
<dbReference type="Pfam" id="PF00168">
    <property type="entry name" value="C2"/>
    <property type="match status" value="1"/>
</dbReference>
<evidence type="ECO:0000256" key="7">
    <source>
        <dbReference type="ARBA" id="ARBA00022989"/>
    </source>
</evidence>
<dbReference type="InterPro" id="IPR051634">
    <property type="entry name" value="Extended_Synaptotagmin"/>
</dbReference>
<evidence type="ECO:0000313" key="11">
    <source>
        <dbReference type="EMBL" id="CAF2803066.1"/>
    </source>
</evidence>
<dbReference type="GO" id="GO:0005544">
    <property type="term" value="F:calcium-dependent phospholipid binding"/>
    <property type="evidence" value="ECO:0007669"/>
    <property type="project" value="TreeGrafter"/>
</dbReference>
<reference evidence="11" key="1">
    <citation type="submission" date="2021-02" db="EMBL/GenBank/DDBJ databases">
        <authorList>
            <person name="Bekaert M."/>
        </authorList>
    </citation>
    <scope>NUCLEOTIDE SEQUENCE</scope>
    <source>
        <strain evidence="11">IoA-00</strain>
    </source>
</reference>
<dbReference type="CDD" id="cd21670">
    <property type="entry name" value="SMP_ESyt"/>
    <property type="match status" value="1"/>
</dbReference>
<dbReference type="EMBL" id="HG994590">
    <property type="protein sequence ID" value="CAF2803066.1"/>
    <property type="molecule type" value="Genomic_DNA"/>
</dbReference>
<keyword evidence="5" id="KW-0677">Repeat</keyword>
<evidence type="ECO:0000256" key="8">
    <source>
        <dbReference type="ARBA" id="ARBA00023055"/>
    </source>
</evidence>
<organism evidence="11 12">
    <name type="scientific">Lepeophtheirus salmonis</name>
    <name type="common">Salmon louse</name>
    <name type="synonym">Caligus salmonis</name>
    <dbReference type="NCBI Taxonomy" id="72036"/>
    <lineage>
        <taxon>Eukaryota</taxon>
        <taxon>Metazoa</taxon>
        <taxon>Ecdysozoa</taxon>
        <taxon>Arthropoda</taxon>
        <taxon>Crustacea</taxon>
        <taxon>Multicrustacea</taxon>
        <taxon>Hexanauplia</taxon>
        <taxon>Copepoda</taxon>
        <taxon>Siphonostomatoida</taxon>
        <taxon>Caligidae</taxon>
        <taxon>Lepeophtheirus</taxon>
    </lineage>
</organism>
<dbReference type="SUPFAM" id="SSF49562">
    <property type="entry name" value="C2 domain (Calcium/lipid-binding domain, CaLB)"/>
    <property type="match status" value="1"/>
</dbReference>
<dbReference type="SMART" id="SM00239">
    <property type="entry name" value="C2"/>
    <property type="match status" value="1"/>
</dbReference>
<dbReference type="InterPro" id="IPR035892">
    <property type="entry name" value="C2_domain_sf"/>
</dbReference>
<dbReference type="PANTHER" id="PTHR45761">
    <property type="entry name" value="EXTENDED SYNAPTOTAGMIN-LIKE PROTEIN 2, ISOFORM C"/>
    <property type="match status" value="1"/>
</dbReference>
<evidence type="ECO:0000256" key="6">
    <source>
        <dbReference type="ARBA" id="ARBA00022837"/>
    </source>
</evidence>
<accession>A0A7R8H122</accession>
<dbReference type="GO" id="GO:0031210">
    <property type="term" value="F:phosphatidylcholine binding"/>
    <property type="evidence" value="ECO:0007669"/>
    <property type="project" value="TreeGrafter"/>
</dbReference>
<gene>
    <name evidence="11" type="ORF">LSAA_3351</name>
</gene>
<evidence type="ECO:0000256" key="1">
    <source>
        <dbReference type="ARBA" id="ARBA00004370"/>
    </source>
</evidence>
<dbReference type="Proteomes" id="UP000675881">
    <property type="component" value="Chromosome 11"/>
</dbReference>
<dbReference type="AlphaFoldDB" id="A0A7R8H122"/>
<dbReference type="GO" id="GO:0035091">
    <property type="term" value="F:phosphatidylinositol binding"/>
    <property type="evidence" value="ECO:0007669"/>
    <property type="project" value="TreeGrafter"/>
</dbReference>
<evidence type="ECO:0000256" key="10">
    <source>
        <dbReference type="ARBA" id="ARBA00023136"/>
    </source>
</evidence>
<keyword evidence="7" id="KW-1133">Transmembrane helix</keyword>
<evidence type="ECO:0000256" key="2">
    <source>
        <dbReference type="ARBA" id="ARBA00022448"/>
    </source>
</evidence>
<dbReference type="GO" id="GO:0005789">
    <property type="term" value="C:endoplasmic reticulum membrane"/>
    <property type="evidence" value="ECO:0007669"/>
    <property type="project" value="TreeGrafter"/>
</dbReference>
<protein>
    <submittedName>
        <fullName evidence="11">(salmon louse) hypothetical protein</fullName>
    </submittedName>
</protein>
<keyword evidence="9" id="KW-0446">Lipid-binding</keyword>
<dbReference type="GO" id="GO:0005509">
    <property type="term" value="F:calcium ion binding"/>
    <property type="evidence" value="ECO:0007669"/>
    <property type="project" value="TreeGrafter"/>
</dbReference>
<proteinExistence type="predicted"/>
<dbReference type="PANTHER" id="PTHR45761:SF1">
    <property type="entry name" value="EXTENDED SYNAPTOTAGMIN-LIKE PROTEIN 2, ISOFORM C"/>
    <property type="match status" value="1"/>
</dbReference>
<keyword evidence="4" id="KW-0479">Metal-binding</keyword>
<dbReference type="InterPro" id="IPR039010">
    <property type="entry name" value="Synaptotagmin_SMP"/>
</dbReference>
<dbReference type="InterPro" id="IPR031468">
    <property type="entry name" value="SMP_LBD"/>
</dbReference>
<keyword evidence="6" id="KW-0106">Calcium</keyword>